<proteinExistence type="predicted"/>
<gene>
    <name evidence="1" type="ORF">T440DRAFT_475224</name>
</gene>
<organism evidence="1 2">
    <name type="scientific">Plenodomus tracheiphilus IPT5</name>
    <dbReference type="NCBI Taxonomy" id="1408161"/>
    <lineage>
        <taxon>Eukaryota</taxon>
        <taxon>Fungi</taxon>
        <taxon>Dikarya</taxon>
        <taxon>Ascomycota</taxon>
        <taxon>Pezizomycotina</taxon>
        <taxon>Dothideomycetes</taxon>
        <taxon>Pleosporomycetidae</taxon>
        <taxon>Pleosporales</taxon>
        <taxon>Pleosporineae</taxon>
        <taxon>Leptosphaeriaceae</taxon>
        <taxon>Plenodomus</taxon>
    </lineage>
</organism>
<sequence length="132" mass="14936">MIEKLGRENLLRDKMQLACFFIQEILIGLLYIRFTATHLQTSTILGSPTAHRRTRLYAVKLRPEFTILNQLRNSLAGAEESDDGNFVTGNRLARVELRTGAHGSQRSQIEMVPVESQIRVKQDVVISTSAIR</sequence>
<accession>A0A6A7BK48</accession>
<name>A0A6A7BK48_9PLEO</name>
<dbReference type="Proteomes" id="UP000799423">
    <property type="component" value="Unassembled WGS sequence"/>
</dbReference>
<evidence type="ECO:0000313" key="1">
    <source>
        <dbReference type="EMBL" id="KAF2855881.1"/>
    </source>
</evidence>
<dbReference type="EMBL" id="MU006290">
    <property type="protein sequence ID" value="KAF2855881.1"/>
    <property type="molecule type" value="Genomic_DNA"/>
</dbReference>
<reference evidence="1" key="1">
    <citation type="submission" date="2020-01" db="EMBL/GenBank/DDBJ databases">
        <authorList>
            <consortium name="DOE Joint Genome Institute"/>
            <person name="Haridas S."/>
            <person name="Albert R."/>
            <person name="Binder M."/>
            <person name="Bloem J."/>
            <person name="Labutti K."/>
            <person name="Salamov A."/>
            <person name="Andreopoulos B."/>
            <person name="Baker S.E."/>
            <person name="Barry K."/>
            <person name="Bills G."/>
            <person name="Bluhm B.H."/>
            <person name="Cannon C."/>
            <person name="Castanera R."/>
            <person name="Culley D.E."/>
            <person name="Daum C."/>
            <person name="Ezra D."/>
            <person name="Gonzalez J.B."/>
            <person name="Henrissat B."/>
            <person name="Kuo A."/>
            <person name="Liang C."/>
            <person name="Lipzen A."/>
            <person name="Lutzoni F."/>
            <person name="Magnuson J."/>
            <person name="Mondo S."/>
            <person name="Nolan M."/>
            <person name="Ohm R."/>
            <person name="Pangilinan J."/>
            <person name="Park H.-J."/>
            <person name="Ramirez L."/>
            <person name="Alfaro M."/>
            <person name="Sun H."/>
            <person name="Tritt A."/>
            <person name="Yoshinaga Y."/>
            <person name="Zwiers L.-H."/>
            <person name="Turgeon B.G."/>
            <person name="Goodwin S.B."/>
            <person name="Spatafora J.W."/>
            <person name="Crous P.W."/>
            <person name="Grigoriev I.V."/>
        </authorList>
    </citation>
    <scope>NUCLEOTIDE SEQUENCE</scope>
    <source>
        <strain evidence="1">IPT5</strain>
    </source>
</reference>
<protein>
    <submittedName>
        <fullName evidence="1">Uncharacterized protein</fullName>
    </submittedName>
</protein>
<dbReference type="OrthoDB" id="405906at2759"/>
<evidence type="ECO:0000313" key="2">
    <source>
        <dbReference type="Proteomes" id="UP000799423"/>
    </source>
</evidence>
<keyword evidence="2" id="KW-1185">Reference proteome</keyword>
<dbReference type="AlphaFoldDB" id="A0A6A7BK48"/>